<accession>A0A3D8QGW3</accession>
<feature type="domain" description="Dystroglycan-type cadherin-like" evidence="4">
    <location>
        <begin position="331"/>
        <end position="426"/>
    </location>
</feature>
<name>A0A3D8QGW3_9HELO</name>
<organism evidence="5 6">
    <name type="scientific">Coleophoma cylindrospora</name>
    <dbReference type="NCBI Taxonomy" id="1849047"/>
    <lineage>
        <taxon>Eukaryota</taxon>
        <taxon>Fungi</taxon>
        <taxon>Dikarya</taxon>
        <taxon>Ascomycota</taxon>
        <taxon>Pezizomycotina</taxon>
        <taxon>Leotiomycetes</taxon>
        <taxon>Helotiales</taxon>
        <taxon>Dermateaceae</taxon>
        <taxon>Coleophoma</taxon>
    </lineage>
</organism>
<reference evidence="5 6" key="1">
    <citation type="journal article" date="2018" name="IMA Fungus">
        <title>IMA Genome-F 9: Draft genome sequence of Annulohypoxylon stygium, Aspergillus mulundensis, Berkeleyomyces basicola (syn. Thielaviopsis basicola), Ceratocystis smalleyi, two Cercospora beticola strains, Coleophoma cylindrospora, Fusarium fracticaudum, Phialophora cf. hyalina, and Morchella septimelata.</title>
        <authorList>
            <person name="Wingfield B.D."/>
            <person name="Bills G.F."/>
            <person name="Dong Y."/>
            <person name="Huang W."/>
            <person name="Nel W.J."/>
            <person name="Swalarsk-Parry B.S."/>
            <person name="Vaghefi N."/>
            <person name="Wilken P.M."/>
            <person name="An Z."/>
            <person name="de Beer Z.W."/>
            <person name="De Vos L."/>
            <person name="Chen L."/>
            <person name="Duong T.A."/>
            <person name="Gao Y."/>
            <person name="Hammerbacher A."/>
            <person name="Kikkert J.R."/>
            <person name="Li Y."/>
            <person name="Li H."/>
            <person name="Li K."/>
            <person name="Li Q."/>
            <person name="Liu X."/>
            <person name="Ma X."/>
            <person name="Naidoo K."/>
            <person name="Pethybridge S.J."/>
            <person name="Sun J."/>
            <person name="Steenkamp E.T."/>
            <person name="van der Nest M.A."/>
            <person name="van Wyk S."/>
            <person name="Wingfield M.J."/>
            <person name="Xiong C."/>
            <person name="Yue Q."/>
            <person name="Zhang X."/>
        </authorList>
    </citation>
    <scope>NUCLEOTIDE SEQUENCE [LARGE SCALE GENOMIC DNA]</scope>
    <source>
        <strain evidence="5 6">BP6252</strain>
    </source>
</reference>
<dbReference type="Gene3D" id="2.60.40.10">
    <property type="entry name" value="Immunoglobulins"/>
    <property type="match status" value="4"/>
</dbReference>
<feature type="compositionally biased region" description="Polar residues" evidence="1">
    <location>
        <begin position="497"/>
        <end position="513"/>
    </location>
</feature>
<gene>
    <name evidence="5" type="ORF">BP6252_12445</name>
</gene>
<feature type="region of interest" description="Disordered" evidence="1">
    <location>
        <begin position="738"/>
        <end position="889"/>
    </location>
</feature>
<dbReference type="InterPro" id="IPR006644">
    <property type="entry name" value="Cadg"/>
</dbReference>
<feature type="region of interest" description="Disordered" evidence="1">
    <location>
        <begin position="553"/>
        <end position="593"/>
    </location>
</feature>
<dbReference type="PROSITE" id="PS51257">
    <property type="entry name" value="PROKAR_LIPOPROTEIN"/>
    <property type="match status" value="1"/>
</dbReference>
<dbReference type="SMART" id="SM00736">
    <property type="entry name" value="CADG"/>
    <property type="match status" value="3"/>
</dbReference>
<feature type="compositionally biased region" description="Polar residues" evidence="1">
    <location>
        <begin position="605"/>
        <end position="620"/>
    </location>
</feature>
<feature type="region of interest" description="Disordered" evidence="1">
    <location>
        <begin position="1054"/>
        <end position="1112"/>
    </location>
</feature>
<sequence>MAPRRVFSTIALCAGYACATPTIDYPINAQVPPVARLSEPFTYTFSASTFSSASTITYTLTSGPAWLSLDSNTRTFSGTPSSSDVGPGTVTGVPIELTATDNTGAVTSNATLVISTNPAPTVNIPAASQLRSFGSFSAPSTLLYHPSTAFSFQFDAETFLDNATGLGYYAVSLNNTPLPSWVKFDQETLSFSGRTPDYESLVQPPQIFGFRIVASDVVGFLGNSITFEIEVGVHLLAFTSEEFYVNASIGSNISFTGLANSLLLDGLTASKSSLTSVTSQTPSWLTFDNSSFALSGEVPKGATPFNITISATDIYGDVANTTITIAIPSDIFSTQIDGFNATVGKWFSTNLGAYLQNSSDIEMTAQFTPATAWLNFNTQNFTLSGQVPSSFTASKITIALTAISKSTMQQATQSFSLAILAGTDQPSSTKSTASSSTAHSTTTASASSTSAAGAVVSKGLSGGVIAAIVVPIVLAFLALLACLCCCLARRRKAKRPTSPSKSDISAPTESKAQPQEEVQVRAISPIPHVRPPKKLELDTSSFLLIRNSFRNSKGFTNSPRGSIKRNPDGTLRRSQTEINSLSVNRDSTSSGNLFRSLSENALSKTESSWRSTQGSSSVQESAYPVIGSRRSSSNKLSSSNNYNVNRHYSNYSRKGHARRSTRMGSGSISYLRDSNMSLRPTTGNSILNLRDSNFSLAPLDDFSVLSKSSSVQQTPEFAYAMGTKRLEIDPTKRYSRWIPSMERRRSGIGHGEQNSYSSSSGGYAPGKRASIGHGQEWVSTSESSGHPQQAPLTRHSSGWQTASDGSGSNEKNRRGSSGSNMTENTDLLYPGDPRNMNIKQVARSPVVPPSIIYSESSRGSRPVSRRTTGSTPFFGGGSSIRTSKKKQRQMPEYLYDDSPTVPEDEASASRRALERSIMQSLRRQSDAPRDSFGISYGDAREGTERLRSYIESCRGRTGTLGSLNSNLSRDSRFESAEPSTYSRERGASGNHAEEAERRGKEMPGAEWEDYLPEAYSEGSWAEHASPRRDSRGNIIEYGVDESPNIEEAATQAAVRPQFLSGSSDSNKMPEIGPNARVLRGSFRRPTSDDSKGKRITSQSVSSMEQEDSRAYI</sequence>
<dbReference type="SUPFAM" id="SSF49313">
    <property type="entry name" value="Cadherin-like"/>
    <property type="match status" value="4"/>
</dbReference>
<evidence type="ECO:0000256" key="2">
    <source>
        <dbReference type="SAM" id="Phobius"/>
    </source>
</evidence>
<feature type="domain" description="Dystroglycan-type cadherin-like" evidence="4">
    <location>
        <begin position="141"/>
        <end position="238"/>
    </location>
</feature>
<evidence type="ECO:0000313" key="5">
    <source>
        <dbReference type="EMBL" id="RDW61062.1"/>
    </source>
</evidence>
<dbReference type="AlphaFoldDB" id="A0A3D8QGW3"/>
<dbReference type="OrthoDB" id="41532at2759"/>
<keyword evidence="3" id="KW-0732">Signal</keyword>
<feature type="region of interest" description="Disordered" evidence="1">
    <location>
        <begin position="495"/>
        <end position="532"/>
    </location>
</feature>
<evidence type="ECO:0000259" key="4">
    <source>
        <dbReference type="SMART" id="SM00736"/>
    </source>
</evidence>
<keyword evidence="6" id="KW-1185">Reference proteome</keyword>
<feature type="region of interest" description="Disordered" evidence="1">
    <location>
        <begin position="955"/>
        <end position="1010"/>
    </location>
</feature>
<evidence type="ECO:0000256" key="1">
    <source>
        <dbReference type="SAM" id="MobiDB-lite"/>
    </source>
</evidence>
<feature type="signal peptide" evidence="3">
    <location>
        <begin position="1"/>
        <end position="19"/>
    </location>
</feature>
<feature type="compositionally biased region" description="Polar residues" evidence="1">
    <location>
        <begin position="959"/>
        <end position="968"/>
    </location>
</feature>
<feature type="compositionally biased region" description="Basic and acidic residues" evidence="1">
    <location>
        <begin position="565"/>
        <end position="575"/>
    </location>
</feature>
<proteinExistence type="predicted"/>
<dbReference type="Pfam" id="PF05345">
    <property type="entry name" value="He_PIG"/>
    <property type="match status" value="3"/>
</dbReference>
<feature type="chain" id="PRO_5017835149" description="Dystroglycan-type cadherin-like domain-containing protein" evidence="3">
    <location>
        <begin position="20"/>
        <end position="1112"/>
    </location>
</feature>
<comment type="caution">
    <text evidence="5">The sequence shown here is derived from an EMBL/GenBank/DDBJ whole genome shotgun (WGS) entry which is preliminary data.</text>
</comment>
<protein>
    <recommendedName>
        <fullName evidence="4">Dystroglycan-type cadherin-like domain-containing protein</fullName>
    </recommendedName>
</protein>
<dbReference type="InterPro" id="IPR013783">
    <property type="entry name" value="Ig-like_fold"/>
</dbReference>
<feature type="compositionally biased region" description="Polar residues" evidence="1">
    <location>
        <begin position="576"/>
        <end position="593"/>
    </location>
</feature>
<evidence type="ECO:0000313" key="6">
    <source>
        <dbReference type="Proteomes" id="UP000256645"/>
    </source>
</evidence>
<keyword evidence="2" id="KW-0812">Transmembrane</keyword>
<dbReference type="STRING" id="1849047.A0A3D8QGW3"/>
<feature type="transmembrane region" description="Helical" evidence="2">
    <location>
        <begin position="464"/>
        <end position="488"/>
    </location>
</feature>
<feature type="region of interest" description="Disordered" evidence="1">
    <location>
        <begin position="605"/>
        <end position="668"/>
    </location>
</feature>
<feature type="compositionally biased region" description="Basic and acidic residues" evidence="1">
    <location>
        <begin position="982"/>
        <end position="1003"/>
    </location>
</feature>
<keyword evidence="2" id="KW-0472">Membrane</keyword>
<evidence type="ECO:0000256" key="3">
    <source>
        <dbReference type="SAM" id="SignalP"/>
    </source>
</evidence>
<feature type="compositionally biased region" description="Low complexity" evidence="1">
    <location>
        <begin position="628"/>
        <end position="645"/>
    </location>
</feature>
<feature type="compositionally biased region" description="Polar residues" evidence="1">
    <location>
        <begin position="777"/>
        <end position="825"/>
    </location>
</feature>
<dbReference type="GO" id="GO:0005509">
    <property type="term" value="F:calcium ion binding"/>
    <property type="evidence" value="ECO:0007669"/>
    <property type="project" value="InterPro"/>
</dbReference>
<keyword evidence="2" id="KW-1133">Transmembrane helix</keyword>
<dbReference type="EMBL" id="PDLM01000015">
    <property type="protein sequence ID" value="RDW61062.1"/>
    <property type="molecule type" value="Genomic_DNA"/>
</dbReference>
<dbReference type="Proteomes" id="UP000256645">
    <property type="component" value="Unassembled WGS sequence"/>
</dbReference>
<dbReference type="InterPro" id="IPR015919">
    <property type="entry name" value="Cadherin-like_sf"/>
</dbReference>
<dbReference type="GO" id="GO:0016020">
    <property type="term" value="C:membrane"/>
    <property type="evidence" value="ECO:0007669"/>
    <property type="project" value="InterPro"/>
</dbReference>
<feature type="domain" description="Dystroglycan-type cadherin-like" evidence="4">
    <location>
        <begin position="22"/>
        <end position="123"/>
    </location>
</feature>